<reference evidence="3" key="1">
    <citation type="journal article" date="2019" name="Int. J. Syst. Evol. Microbiol.">
        <title>The Global Catalogue of Microorganisms (GCM) 10K type strain sequencing project: providing services to taxonomists for standard genome sequencing and annotation.</title>
        <authorList>
            <consortium name="The Broad Institute Genomics Platform"/>
            <consortium name="The Broad Institute Genome Sequencing Center for Infectious Disease"/>
            <person name="Wu L."/>
            <person name="Ma J."/>
        </authorList>
    </citation>
    <scope>NUCLEOTIDE SEQUENCE [LARGE SCALE GENOMIC DNA]</scope>
    <source>
        <strain evidence="3">CGMCC 1.12192</strain>
    </source>
</reference>
<keyword evidence="3" id="KW-1185">Reference proteome</keyword>
<dbReference type="Proteomes" id="UP001595960">
    <property type="component" value="Unassembled WGS sequence"/>
</dbReference>
<evidence type="ECO:0000313" key="3">
    <source>
        <dbReference type="Proteomes" id="UP001595960"/>
    </source>
</evidence>
<dbReference type="EMBL" id="JBHSJC010000001">
    <property type="protein sequence ID" value="MFC4827566.1"/>
    <property type="molecule type" value="Genomic_DNA"/>
</dbReference>
<feature type="compositionally biased region" description="Polar residues" evidence="1">
    <location>
        <begin position="1"/>
        <end position="10"/>
    </location>
</feature>
<proteinExistence type="predicted"/>
<feature type="compositionally biased region" description="Gly residues" evidence="1">
    <location>
        <begin position="58"/>
        <end position="68"/>
    </location>
</feature>
<sequence length="68" mass="6492">MTDSSATGGTPSPDEAAISTEADAGGERAGESGQAGRTEQTPGAPGNDEPMTDSVAGGLEGGDPGVEE</sequence>
<accession>A0ABV9R0F2</accession>
<name>A0ABV9R0F2_9MICO</name>
<gene>
    <name evidence="2" type="ORF">ACFPER_02120</name>
</gene>
<evidence type="ECO:0008006" key="4">
    <source>
        <dbReference type="Google" id="ProtNLM"/>
    </source>
</evidence>
<protein>
    <recommendedName>
        <fullName evidence="4">BatC protein</fullName>
    </recommendedName>
</protein>
<dbReference type="RefSeq" id="WP_204395618.1">
    <property type="nucleotide sequence ID" value="NZ_JAFBBW010000001.1"/>
</dbReference>
<evidence type="ECO:0000313" key="2">
    <source>
        <dbReference type="EMBL" id="MFC4827566.1"/>
    </source>
</evidence>
<evidence type="ECO:0000256" key="1">
    <source>
        <dbReference type="SAM" id="MobiDB-lite"/>
    </source>
</evidence>
<feature type="region of interest" description="Disordered" evidence="1">
    <location>
        <begin position="1"/>
        <end position="68"/>
    </location>
</feature>
<organism evidence="2 3">
    <name type="scientific">Agromyces aurantiacus</name>
    <dbReference type="NCBI Taxonomy" id="165814"/>
    <lineage>
        <taxon>Bacteria</taxon>
        <taxon>Bacillati</taxon>
        <taxon>Actinomycetota</taxon>
        <taxon>Actinomycetes</taxon>
        <taxon>Micrococcales</taxon>
        <taxon>Microbacteriaceae</taxon>
        <taxon>Agromyces</taxon>
    </lineage>
</organism>
<comment type="caution">
    <text evidence="2">The sequence shown here is derived from an EMBL/GenBank/DDBJ whole genome shotgun (WGS) entry which is preliminary data.</text>
</comment>